<feature type="transmembrane region" description="Helical" evidence="6">
    <location>
        <begin position="167"/>
        <end position="187"/>
    </location>
</feature>
<reference evidence="8 9" key="1">
    <citation type="submission" date="2021-01" db="EMBL/GenBank/DDBJ databases">
        <title>Genome public.</title>
        <authorList>
            <person name="Liu C."/>
            <person name="Sun Q."/>
        </authorList>
    </citation>
    <scope>NUCLEOTIDE SEQUENCE [LARGE SCALE GENOMIC DNA]</scope>
    <source>
        <strain evidence="8 9">YIM B02515</strain>
    </source>
</reference>
<evidence type="ECO:0000313" key="9">
    <source>
        <dbReference type="Proteomes" id="UP000632377"/>
    </source>
</evidence>
<feature type="transmembrane region" description="Helical" evidence="6">
    <location>
        <begin position="47"/>
        <end position="67"/>
    </location>
</feature>
<dbReference type="Pfam" id="PF07690">
    <property type="entry name" value="MFS_1"/>
    <property type="match status" value="1"/>
</dbReference>
<proteinExistence type="predicted"/>
<keyword evidence="9" id="KW-1185">Reference proteome</keyword>
<sequence length="410" mass="45348">MTTCAIKKWQRKIFVLCWIAYASIYFGRVNISVAIPAIQNSLNLSKAQIGIIGSLFFWIYGAGQLINGYIGDKISSRKFMFIGLFVTAVSNILFGFSASLIIMCLLWSINGYFQSMIWGPMVKTLSHWLPEEKRSSTAVAISTSMVGGYLLSWGLSGAIISHSSWQWAFWLPGSVILVYSCIWYLCIRDHPNDVGLQSPNDQISSTVVKSSKNSESLLTIINKSKLWLIVIACFAQGIIKDGIGLWGPTFLMETHKIDMKSTVGLIMFIPIMNFFGILAAGWLNKIFKNEEKIPVIILFSFSMVLVFLLVKLGGISIILAVLLLGLISSMMYGANTLLLGIVPMKFAKYNRVSAIAGFLDFCSYVASGLAAALTGFIVDWWGWNGILIFWIGVSLAGFISLFISLMNSDK</sequence>
<dbReference type="Gene3D" id="1.20.1250.20">
    <property type="entry name" value="MFS general substrate transporter like domains"/>
    <property type="match status" value="2"/>
</dbReference>
<evidence type="ECO:0000256" key="1">
    <source>
        <dbReference type="ARBA" id="ARBA00004651"/>
    </source>
</evidence>
<keyword evidence="4 6" id="KW-1133">Transmembrane helix</keyword>
<gene>
    <name evidence="8" type="ORF">JK636_02510</name>
</gene>
<organism evidence="8 9">
    <name type="scientific">Clostridium rhizosphaerae</name>
    <dbReference type="NCBI Taxonomy" id="2803861"/>
    <lineage>
        <taxon>Bacteria</taxon>
        <taxon>Bacillati</taxon>
        <taxon>Bacillota</taxon>
        <taxon>Clostridia</taxon>
        <taxon>Eubacteriales</taxon>
        <taxon>Clostridiaceae</taxon>
        <taxon>Clostridium</taxon>
    </lineage>
</organism>
<dbReference type="PANTHER" id="PTHR43826">
    <property type="entry name" value="GLUCOSE-6-PHOSPHATE EXCHANGER SLC37A4"/>
    <property type="match status" value="1"/>
</dbReference>
<evidence type="ECO:0000259" key="7">
    <source>
        <dbReference type="PROSITE" id="PS50850"/>
    </source>
</evidence>
<dbReference type="InterPro" id="IPR011701">
    <property type="entry name" value="MFS"/>
</dbReference>
<dbReference type="InterPro" id="IPR051337">
    <property type="entry name" value="OPA_Antiporter"/>
</dbReference>
<feature type="transmembrane region" description="Helical" evidence="6">
    <location>
        <begin position="79"/>
        <end position="103"/>
    </location>
</feature>
<feature type="transmembrane region" description="Helical" evidence="6">
    <location>
        <begin position="295"/>
        <end position="312"/>
    </location>
</feature>
<feature type="transmembrane region" description="Helical" evidence="6">
    <location>
        <begin position="318"/>
        <end position="342"/>
    </location>
</feature>
<dbReference type="PANTHER" id="PTHR43826:SF3">
    <property type="entry name" value="GLUCOSE-6-PHOSPHATE EXCHANGER SLC37A4"/>
    <property type="match status" value="1"/>
</dbReference>
<keyword evidence="2" id="KW-0813">Transport</keyword>
<dbReference type="EMBL" id="JAESWC010000001">
    <property type="protein sequence ID" value="MBL4934625.1"/>
    <property type="molecule type" value="Genomic_DNA"/>
</dbReference>
<evidence type="ECO:0000256" key="5">
    <source>
        <dbReference type="ARBA" id="ARBA00023136"/>
    </source>
</evidence>
<feature type="transmembrane region" description="Helical" evidence="6">
    <location>
        <begin position="263"/>
        <end position="283"/>
    </location>
</feature>
<dbReference type="PIRSF" id="PIRSF002808">
    <property type="entry name" value="Hexose_phosphate_transp"/>
    <property type="match status" value="1"/>
</dbReference>
<evidence type="ECO:0000256" key="3">
    <source>
        <dbReference type="ARBA" id="ARBA00022692"/>
    </source>
</evidence>
<comment type="subcellular location">
    <subcellularLocation>
        <location evidence="1">Cell membrane</location>
        <topology evidence="1">Multi-pass membrane protein</topology>
    </subcellularLocation>
</comment>
<keyword evidence="5 6" id="KW-0472">Membrane</keyword>
<feature type="domain" description="Major facilitator superfamily (MFS) profile" evidence="7">
    <location>
        <begin position="13"/>
        <end position="410"/>
    </location>
</feature>
<protein>
    <submittedName>
        <fullName evidence="8">MFS transporter</fullName>
    </submittedName>
</protein>
<evidence type="ECO:0000256" key="4">
    <source>
        <dbReference type="ARBA" id="ARBA00022989"/>
    </source>
</evidence>
<name>A0ABS1T5M8_9CLOT</name>
<dbReference type="InterPro" id="IPR036259">
    <property type="entry name" value="MFS_trans_sf"/>
</dbReference>
<dbReference type="Proteomes" id="UP000632377">
    <property type="component" value="Unassembled WGS sequence"/>
</dbReference>
<comment type="caution">
    <text evidence="8">The sequence shown here is derived from an EMBL/GenBank/DDBJ whole genome shotgun (WGS) entry which is preliminary data.</text>
</comment>
<feature type="transmembrane region" description="Helical" evidence="6">
    <location>
        <begin position="12"/>
        <end position="35"/>
    </location>
</feature>
<feature type="transmembrane region" description="Helical" evidence="6">
    <location>
        <begin position="226"/>
        <end position="243"/>
    </location>
</feature>
<dbReference type="PROSITE" id="PS50850">
    <property type="entry name" value="MFS"/>
    <property type="match status" value="1"/>
</dbReference>
<feature type="transmembrane region" description="Helical" evidence="6">
    <location>
        <begin position="383"/>
        <end position="405"/>
    </location>
</feature>
<feature type="transmembrane region" description="Helical" evidence="6">
    <location>
        <begin position="138"/>
        <end position="161"/>
    </location>
</feature>
<dbReference type="InterPro" id="IPR020846">
    <property type="entry name" value="MFS_dom"/>
</dbReference>
<evidence type="ECO:0000256" key="6">
    <source>
        <dbReference type="SAM" id="Phobius"/>
    </source>
</evidence>
<keyword evidence="3 6" id="KW-0812">Transmembrane</keyword>
<evidence type="ECO:0000313" key="8">
    <source>
        <dbReference type="EMBL" id="MBL4934625.1"/>
    </source>
</evidence>
<dbReference type="RefSeq" id="WP_202747253.1">
    <property type="nucleotide sequence ID" value="NZ_JAESWC010000001.1"/>
</dbReference>
<evidence type="ECO:0000256" key="2">
    <source>
        <dbReference type="ARBA" id="ARBA00022448"/>
    </source>
</evidence>
<feature type="transmembrane region" description="Helical" evidence="6">
    <location>
        <begin position="354"/>
        <end position="377"/>
    </location>
</feature>
<dbReference type="InterPro" id="IPR000849">
    <property type="entry name" value="Sugar_P_transporter"/>
</dbReference>
<accession>A0ABS1T5M8</accession>
<dbReference type="SUPFAM" id="SSF103473">
    <property type="entry name" value="MFS general substrate transporter"/>
    <property type="match status" value="1"/>
</dbReference>